<evidence type="ECO:0000256" key="9">
    <source>
        <dbReference type="ARBA" id="ARBA00023239"/>
    </source>
</evidence>
<evidence type="ECO:0000256" key="14">
    <source>
        <dbReference type="RuleBase" id="RU362118"/>
    </source>
</evidence>
<keyword evidence="5" id="KW-0963">Cytoplasm</keyword>
<comment type="pathway">
    <text evidence="10">Amino-acid biosynthesis; L-methionine biosynthesis via de novo pathway; L-homocysteine from L-cystathionine: step 1/1.</text>
</comment>
<dbReference type="SUPFAM" id="SSF53383">
    <property type="entry name" value="PLP-dependent transferases"/>
    <property type="match status" value="1"/>
</dbReference>
<evidence type="ECO:0000256" key="12">
    <source>
        <dbReference type="ARBA" id="ARBA00047625"/>
    </source>
</evidence>
<dbReference type="InterPro" id="IPR054542">
    <property type="entry name" value="Cys_met_metab_PP"/>
</dbReference>
<dbReference type="PROSITE" id="PS00868">
    <property type="entry name" value="CYS_MET_METAB_PP"/>
    <property type="match status" value="1"/>
</dbReference>
<evidence type="ECO:0000256" key="4">
    <source>
        <dbReference type="ARBA" id="ARBA00012224"/>
    </source>
</evidence>
<evidence type="ECO:0000256" key="8">
    <source>
        <dbReference type="ARBA" id="ARBA00023167"/>
    </source>
</evidence>
<dbReference type="AlphaFoldDB" id="A0A4V7I965"/>
<protein>
    <recommendedName>
        <fullName evidence="4">cysteine-S-conjugate beta-lyase</fullName>
        <ecNumber evidence="4">4.4.1.13</ecNumber>
    </recommendedName>
</protein>
<name>A0A4V7I965_BIBTR</name>
<dbReference type="GO" id="GO:0030170">
    <property type="term" value="F:pyridoxal phosphate binding"/>
    <property type="evidence" value="ECO:0007669"/>
    <property type="project" value="InterPro"/>
</dbReference>
<evidence type="ECO:0000256" key="11">
    <source>
        <dbReference type="ARBA" id="ARBA00047517"/>
    </source>
</evidence>
<comment type="catalytic activity">
    <reaction evidence="11">
        <text>L,L-cystathionine + H2O = L-homocysteine + pyruvate + NH4(+)</text>
        <dbReference type="Rhea" id="RHEA:13965"/>
        <dbReference type="ChEBI" id="CHEBI:15361"/>
        <dbReference type="ChEBI" id="CHEBI:15377"/>
        <dbReference type="ChEBI" id="CHEBI:28938"/>
        <dbReference type="ChEBI" id="CHEBI:58161"/>
        <dbReference type="ChEBI" id="CHEBI:58199"/>
    </reaction>
</comment>
<reference evidence="15 16" key="1">
    <citation type="journal article" date="2014" name="Genome Announc.">
        <title>Complete Closed Genome Sequences of Three Bibersteinia trehalosi Nasopharyngeal Isolates from Cattle with Shipping Fever.</title>
        <authorList>
            <person name="Harhay G.P."/>
            <person name="McVey D.S."/>
            <person name="Koren S."/>
            <person name="Phillippy A.M."/>
            <person name="Bono J."/>
            <person name="Harhay D.M."/>
            <person name="Clawson M.L."/>
            <person name="Heaton M.P."/>
            <person name="Chitko-McKown C.G."/>
            <person name="Korlach J."/>
            <person name="Smith T.P."/>
        </authorList>
    </citation>
    <scope>NUCLEOTIDE SEQUENCE [LARGE SCALE GENOMIC DNA]</scope>
    <source>
        <strain evidence="15 16">USDA-ARS-USMARC-188</strain>
    </source>
</reference>
<dbReference type="NCBIfam" id="NF005990">
    <property type="entry name" value="PRK08114.1"/>
    <property type="match status" value="1"/>
</dbReference>
<evidence type="ECO:0000256" key="13">
    <source>
        <dbReference type="PIRSR" id="PIRSR001434-2"/>
    </source>
</evidence>
<organism evidence="15 16">
    <name type="scientific">Bibersteinia trehalosi USDA-ARS-USMARC-188</name>
    <dbReference type="NCBI Taxonomy" id="1263829"/>
    <lineage>
        <taxon>Bacteria</taxon>
        <taxon>Pseudomonadati</taxon>
        <taxon>Pseudomonadota</taxon>
        <taxon>Gammaproteobacteria</taxon>
        <taxon>Pasteurellales</taxon>
        <taxon>Pasteurellaceae</taxon>
        <taxon>Bibersteinia</taxon>
    </lineage>
</organism>
<dbReference type="GO" id="GO:0019346">
    <property type="term" value="P:transsulfuration"/>
    <property type="evidence" value="ECO:0007669"/>
    <property type="project" value="InterPro"/>
</dbReference>
<dbReference type="Proteomes" id="UP000019091">
    <property type="component" value="Chromosome"/>
</dbReference>
<dbReference type="CDD" id="cd00614">
    <property type="entry name" value="CGS_like"/>
    <property type="match status" value="1"/>
</dbReference>
<keyword evidence="7 13" id="KW-0663">Pyridoxal phosphate</keyword>
<keyword evidence="6" id="KW-0028">Amino-acid biosynthesis</keyword>
<gene>
    <name evidence="15" type="ORF">F542_8180</name>
</gene>
<feature type="modified residue" description="N6-(pyridoxal phosphate)lysine" evidence="13">
    <location>
        <position position="210"/>
    </location>
</feature>
<dbReference type="InterPro" id="IPR015424">
    <property type="entry name" value="PyrdxlP-dep_Trfase"/>
</dbReference>
<dbReference type="PANTHER" id="PTHR43500">
    <property type="entry name" value="CYSTATHIONINE BETA-LYASE-RELATED"/>
    <property type="match status" value="1"/>
</dbReference>
<comment type="catalytic activity">
    <reaction evidence="12">
        <text>an S-substituted L-cysteine + H2O = a thiol + pyruvate + NH4(+)</text>
        <dbReference type="Rhea" id="RHEA:18121"/>
        <dbReference type="ChEBI" id="CHEBI:15361"/>
        <dbReference type="ChEBI" id="CHEBI:15377"/>
        <dbReference type="ChEBI" id="CHEBI:28938"/>
        <dbReference type="ChEBI" id="CHEBI:29256"/>
        <dbReference type="ChEBI" id="CHEBI:58717"/>
        <dbReference type="EC" id="4.4.1.13"/>
    </reaction>
</comment>
<accession>A0A4V7I965</accession>
<dbReference type="KEGG" id="btre:F542_8180"/>
<dbReference type="NCBIfam" id="TIGR01324">
    <property type="entry name" value="cysta_beta_ly_B"/>
    <property type="match status" value="1"/>
</dbReference>
<evidence type="ECO:0000313" key="16">
    <source>
        <dbReference type="Proteomes" id="UP000019091"/>
    </source>
</evidence>
<dbReference type="Gene3D" id="3.90.1150.10">
    <property type="entry name" value="Aspartate Aminotransferase, domain 1"/>
    <property type="match status" value="1"/>
</dbReference>
<dbReference type="GO" id="GO:0005737">
    <property type="term" value="C:cytoplasm"/>
    <property type="evidence" value="ECO:0007669"/>
    <property type="project" value="UniProtKB-SubCell"/>
</dbReference>
<evidence type="ECO:0000256" key="5">
    <source>
        <dbReference type="ARBA" id="ARBA00022490"/>
    </source>
</evidence>
<dbReference type="FunFam" id="3.90.1150.10:FF:000058">
    <property type="entry name" value="Cystathionine beta-lyase"/>
    <property type="match status" value="1"/>
</dbReference>
<dbReference type="InterPro" id="IPR015422">
    <property type="entry name" value="PyrdxlP-dep_Trfase_small"/>
</dbReference>
<proteinExistence type="inferred from homology"/>
<comment type="subcellular location">
    <subcellularLocation>
        <location evidence="2">Cytoplasm</location>
    </subcellularLocation>
</comment>
<sequence length="395" mass="43650">MSKHNLSTALIHAGRKARYTQGAVNSVIQRASSLVFESVAHKKEATRNRYKGALFYGRRGTLTHFALQDAMCELEGGAGCYLYPCGAAAVSHSILAFVAQGDHVLMTGAAYEPTQDFCNIILKKMGISTSYYDPMLGSRIADLIQPNTKVLFLESPSSLTMEVPDVPSIVQAARAKNPEIVIMIDNTWSAGVLFPALEYGIDISIQAGTKYLVGHSDAMIGTAVSNARCWDQLREHSYLMGQMIDADTAYMTARGLRTLGVRLQQHHESSIQIARWLATRPEVKAVYHPALPSCFGHSFFSRDFKGSSGLFSFELCKKLSDEELANFLDHFELFSMAYSWGGYESLILANQPNEIAKIRPTIERKLEGTLIRVHIGLEAVEDLIADLEKGFERIA</sequence>
<comment type="cofactor">
    <cofactor evidence="1 14">
        <name>pyridoxal 5'-phosphate</name>
        <dbReference type="ChEBI" id="CHEBI:597326"/>
    </cofactor>
</comment>
<dbReference type="GO" id="GO:0009086">
    <property type="term" value="P:methionine biosynthetic process"/>
    <property type="evidence" value="ECO:0007669"/>
    <property type="project" value="UniProtKB-KW"/>
</dbReference>
<dbReference type="Pfam" id="PF01053">
    <property type="entry name" value="Cys_Met_Meta_PP"/>
    <property type="match status" value="1"/>
</dbReference>
<evidence type="ECO:0000256" key="6">
    <source>
        <dbReference type="ARBA" id="ARBA00022605"/>
    </source>
</evidence>
<dbReference type="OrthoDB" id="9805807at2"/>
<dbReference type="PIRSF" id="PIRSF001434">
    <property type="entry name" value="CGS"/>
    <property type="match status" value="1"/>
</dbReference>
<dbReference type="FunFam" id="3.40.640.10:FF:000062">
    <property type="entry name" value="Cystathionine beta-lyase"/>
    <property type="match status" value="1"/>
</dbReference>
<evidence type="ECO:0000256" key="1">
    <source>
        <dbReference type="ARBA" id="ARBA00001933"/>
    </source>
</evidence>
<dbReference type="RefSeq" id="WP_015432801.1">
    <property type="nucleotide sequence ID" value="NZ_CP006954.1"/>
</dbReference>
<dbReference type="GO" id="GO:0047804">
    <property type="term" value="F:cysteine-S-conjugate beta-lyase activity"/>
    <property type="evidence" value="ECO:0007669"/>
    <property type="project" value="UniProtKB-EC"/>
</dbReference>
<dbReference type="EC" id="4.4.1.13" evidence="4"/>
<keyword evidence="8" id="KW-0486">Methionine biosynthesis</keyword>
<dbReference type="InterPro" id="IPR006233">
    <property type="entry name" value="Cys_b_lyase_bac"/>
</dbReference>
<dbReference type="PANTHER" id="PTHR43500:SF1">
    <property type="entry name" value="CYSTATHIONINE BETA-LYASE-RELATED"/>
    <property type="match status" value="1"/>
</dbReference>
<evidence type="ECO:0000313" key="15">
    <source>
        <dbReference type="EMBL" id="AHG81536.1"/>
    </source>
</evidence>
<evidence type="ECO:0000256" key="2">
    <source>
        <dbReference type="ARBA" id="ARBA00004496"/>
    </source>
</evidence>
<dbReference type="InterPro" id="IPR000277">
    <property type="entry name" value="Cys/Met-Metab_PyrdxlP-dep_enz"/>
</dbReference>
<dbReference type="Gene3D" id="3.40.640.10">
    <property type="entry name" value="Type I PLP-dependent aspartate aminotransferase-like (Major domain)"/>
    <property type="match status" value="1"/>
</dbReference>
<evidence type="ECO:0000256" key="7">
    <source>
        <dbReference type="ARBA" id="ARBA00022898"/>
    </source>
</evidence>
<keyword evidence="9 15" id="KW-0456">Lyase</keyword>
<evidence type="ECO:0000256" key="3">
    <source>
        <dbReference type="ARBA" id="ARBA00009077"/>
    </source>
</evidence>
<dbReference type="InterPro" id="IPR015421">
    <property type="entry name" value="PyrdxlP-dep_Trfase_major"/>
</dbReference>
<dbReference type="EMBL" id="CP006954">
    <property type="protein sequence ID" value="AHG81536.1"/>
    <property type="molecule type" value="Genomic_DNA"/>
</dbReference>
<comment type="similarity">
    <text evidence="3 14">Belongs to the trans-sulfuration enzymes family.</text>
</comment>
<evidence type="ECO:0000256" key="10">
    <source>
        <dbReference type="ARBA" id="ARBA00046315"/>
    </source>
</evidence>
<dbReference type="GO" id="GO:0019450">
    <property type="term" value="P:L-cysteine catabolic process to pyruvate"/>
    <property type="evidence" value="ECO:0007669"/>
    <property type="project" value="TreeGrafter"/>
</dbReference>